<dbReference type="PRINTS" id="PR00411">
    <property type="entry name" value="PNDRDTASEI"/>
</dbReference>
<dbReference type="RefSeq" id="WP_150450048.1">
    <property type="nucleotide sequence ID" value="NZ_VYSA01000004.1"/>
</dbReference>
<name>A0A5J5IY51_9MICO</name>
<keyword evidence="1" id="KW-0560">Oxidoreductase</keyword>
<dbReference type="GO" id="GO:0004497">
    <property type="term" value="F:monooxygenase activity"/>
    <property type="evidence" value="ECO:0007669"/>
    <property type="project" value="TreeGrafter"/>
</dbReference>
<dbReference type="OrthoDB" id="9808049at2"/>
<organism evidence="2 3">
    <name type="scientific">Microbacterium rhizomatis</name>
    <dbReference type="NCBI Taxonomy" id="1631477"/>
    <lineage>
        <taxon>Bacteria</taxon>
        <taxon>Bacillati</taxon>
        <taxon>Actinomycetota</taxon>
        <taxon>Actinomycetes</taxon>
        <taxon>Micrococcales</taxon>
        <taxon>Microbacteriaceae</taxon>
        <taxon>Microbacterium</taxon>
    </lineage>
</organism>
<evidence type="ECO:0000313" key="3">
    <source>
        <dbReference type="Proteomes" id="UP000325827"/>
    </source>
</evidence>
<keyword evidence="3" id="KW-1185">Reference proteome</keyword>
<dbReference type="EMBL" id="VYSA01000004">
    <property type="protein sequence ID" value="KAA9105906.1"/>
    <property type="molecule type" value="Genomic_DNA"/>
</dbReference>
<dbReference type="Pfam" id="PF13738">
    <property type="entry name" value="Pyr_redox_3"/>
    <property type="match status" value="1"/>
</dbReference>
<reference evidence="3" key="1">
    <citation type="submission" date="2019-09" db="EMBL/GenBank/DDBJ databases">
        <title>Mumia zhuanghuii sp. nov. isolated from the intestinal contents of plateau pika (Ochotona curzoniae) in the Qinghai-Tibet plateau of China.</title>
        <authorList>
            <person name="Tian Z."/>
        </authorList>
    </citation>
    <scope>NUCLEOTIDE SEQUENCE [LARGE SCALE GENOMIC DNA]</scope>
    <source>
        <strain evidence="3">JCM 30598</strain>
    </source>
</reference>
<dbReference type="Gene3D" id="3.50.50.60">
    <property type="entry name" value="FAD/NAD(P)-binding domain"/>
    <property type="match status" value="2"/>
</dbReference>
<dbReference type="GO" id="GO:0050660">
    <property type="term" value="F:flavin adenine dinucleotide binding"/>
    <property type="evidence" value="ECO:0007669"/>
    <property type="project" value="TreeGrafter"/>
</dbReference>
<protein>
    <submittedName>
        <fullName evidence="2">NAD(P)/FAD-dependent oxidoreductase</fullName>
    </submittedName>
</protein>
<comment type="caution">
    <text evidence="2">The sequence shown here is derived from an EMBL/GenBank/DDBJ whole genome shotgun (WGS) entry which is preliminary data.</text>
</comment>
<dbReference type="PANTHER" id="PTHR43539:SF68">
    <property type="entry name" value="FLAVIN-BINDING MONOOXYGENASE-LIKE PROTEIN (AFU_ORTHOLOGUE AFUA_4G09220)"/>
    <property type="match status" value="1"/>
</dbReference>
<dbReference type="AlphaFoldDB" id="A0A5J5IY51"/>
<proteinExistence type="predicted"/>
<dbReference type="InterPro" id="IPR050982">
    <property type="entry name" value="Auxin_biosynth/cation_transpt"/>
</dbReference>
<dbReference type="InterPro" id="IPR036188">
    <property type="entry name" value="FAD/NAD-bd_sf"/>
</dbReference>
<dbReference type="Proteomes" id="UP000325827">
    <property type="component" value="Unassembled WGS sequence"/>
</dbReference>
<sequence>MTTATLLEEELTAVQLGASWLEDLTHFLEEGVGAEDVIGENATWRDVLALSWEFTNYVGRDAIVDGLAALRSTARPRNIAITKRQLPQSFFGGVLVFFDFETQDRVARGYARLDENEDGVWRASTVLTQAEDLIDHPKATGRNRVQGKVHGYVPGRTRWSADRTEESAFSSTDPSVVVVGAGHNGLSVAAQLKVLGVPTLVIDKVARVGDTWRTRYQSLALHSLMNADHLAYYPFPPSWTEHTPKDKFADHLESYANAMDLAVWPGTSIVDIAFDEPKQRWNLRLRRPDGTLRTLHPRHVVFATGLNGKPRIPHVDKLESFTGVVEHSGEFQGGADFEGKKVIVVGSGVSGHEIAHDLHEHGAEVTMLQRSATYVINFTTFTELWYGIFGPDSEIPIEFADMVFHSMPLQTTWDLNKSLVAQAKEIDKELLDGLEAHGFKLEWGPDGTGLIGKHLFEGRDSYQINCGASELIADGSIAVQNGVTIASAKRRSIVLSDGTELDADAIIFATGYEPLFDSIKTLLGASAEKVTKVYGLAEDGEYSETWRRSGQPGLWFATGFVAIARYYSHALALQIRAIELGLIPFDPAK</sequence>
<evidence type="ECO:0000313" key="2">
    <source>
        <dbReference type="EMBL" id="KAA9105906.1"/>
    </source>
</evidence>
<accession>A0A5J5IY51</accession>
<dbReference type="SUPFAM" id="SSF51905">
    <property type="entry name" value="FAD/NAD(P)-binding domain"/>
    <property type="match status" value="2"/>
</dbReference>
<evidence type="ECO:0000256" key="1">
    <source>
        <dbReference type="ARBA" id="ARBA00023002"/>
    </source>
</evidence>
<gene>
    <name evidence="2" type="ORF">F6B43_16205</name>
</gene>
<dbReference type="PANTHER" id="PTHR43539">
    <property type="entry name" value="FLAVIN-BINDING MONOOXYGENASE-LIKE PROTEIN (AFU_ORTHOLOGUE AFUA_4G09220)"/>
    <property type="match status" value="1"/>
</dbReference>